<sequence length="654" mass="68546">MSRHRNVRVYNYDEAAQFIYSSRQERPNMEPPQEEEVTSPTLPHILNPLDQGKLYSCLDQMRAVLGDTVPESVLTQAALQCAFDPQRALDTILSDESTGAPPTSAKTHRDAPQPQRANKEMAAAPRSNQEASSTPRPEKGACLSDSHSDNVPTPTHTPAIRPSADPLNLSDLLARPVKGRCHDTHDLSAPQGVSSLNSSSARPLATVAGSGSSSSLAQLMSEHEQRSQGSGVPSLSSSPLAALSGLSLGTLALLNSAPLAPPPGHLVSSLGSLSLGNPKLTALGANLAPPSFGSLSSVLQSSRPMEIGAGGGAKGADPKGSPSLAELIQEHSNSSPTLYRSLPGLQSNSSIPVAHGNTSQTAAGPALTRCLSQRKQPPGPLDTHTLSFSRPHTHSSPQPQVTTTPERPALSLSQSASRRQAGHTLTQPVSTVPAADPDRRQAEAVPPSVGALSQLASQHHTRTSSNTPPPLSLAALLSPGKPQVAMVSAGSIQEGGVRDKPRPLLPPAPLSPLPPWGGQSVDLSALMAQSSHGGVLSARRRDNGLSSPSTVAMRSDRHGSSVFAPPSVFALTLSVRAPSRGKKRRRRMMMVKAVGGQRLEARGGGHPAFLYGTQTQLVKAKEQTPLLPITPFTFDTPSPDDVVRANQKKAFTRE</sequence>
<dbReference type="GO" id="GO:0006412">
    <property type="term" value="P:translation"/>
    <property type="evidence" value="ECO:0007669"/>
    <property type="project" value="UniProtKB-KW"/>
</dbReference>
<keyword evidence="3" id="KW-0597">Phosphoprotein</keyword>
<feature type="domain" description="HBS1-like protein N-terminal" evidence="7">
    <location>
        <begin position="34"/>
        <end position="98"/>
    </location>
</feature>
<dbReference type="SUPFAM" id="SSF109732">
    <property type="entry name" value="HBS1-like domain"/>
    <property type="match status" value="1"/>
</dbReference>
<dbReference type="GO" id="GO:0005737">
    <property type="term" value="C:cytoplasm"/>
    <property type="evidence" value="ECO:0007669"/>
    <property type="project" value="UniProtKB-SubCell"/>
</dbReference>
<feature type="region of interest" description="Disordered" evidence="6">
    <location>
        <begin position="333"/>
        <end position="449"/>
    </location>
</feature>
<proteinExistence type="predicted"/>
<feature type="region of interest" description="Disordered" evidence="6">
    <location>
        <begin position="304"/>
        <end position="323"/>
    </location>
</feature>
<keyword evidence="9" id="KW-1185">Reference proteome</keyword>
<feature type="compositionally biased region" description="Polar residues" evidence="6">
    <location>
        <begin position="126"/>
        <end position="135"/>
    </location>
</feature>
<dbReference type="Gene3D" id="1.10.8.10">
    <property type="entry name" value="DNA helicase RuvA subunit, C-terminal domain"/>
    <property type="match status" value="1"/>
</dbReference>
<feature type="region of interest" description="Disordered" evidence="6">
    <location>
        <begin position="181"/>
        <end position="238"/>
    </location>
</feature>
<gene>
    <name evidence="8" type="ORF">J4Q44_G00324710</name>
</gene>
<evidence type="ECO:0000256" key="3">
    <source>
        <dbReference type="ARBA" id="ARBA00022553"/>
    </source>
</evidence>
<feature type="compositionally biased region" description="Polar residues" evidence="6">
    <location>
        <begin position="191"/>
        <end position="201"/>
    </location>
</feature>
<dbReference type="EMBL" id="JAGTTL010000031">
    <property type="protein sequence ID" value="KAK6297888.1"/>
    <property type="molecule type" value="Genomic_DNA"/>
</dbReference>
<evidence type="ECO:0000256" key="1">
    <source>
        <dbReference type="ARBA" id="ARBA00004496"/>
    </source>
</evidence>
<evidence type="ECO:0000256" key="4">
    <source>
        <dbReference type="ARBA" id="ARBA00022801"/>
    </source>
</evidence>
<keyword evidence="4" id="KW-0378">Hydrolase</keyword>
<keyword evidence="2" id="KW-0963">Cytoplasm</keyword>
<organism evidence="8 9">
    <name type="scientific">Coregonus suidteri</name>
    <dbReference type="NCBI Taxonomy" id="861788"/>
    <lineage>
        <taxon>Eukaryota</taxon>
        <taxon>Metazoa</taxon>
        <taxon>Chordata</taxon>
        <taxon>Craniata</taxon>
        <taxon>Vertebrata</taxon>
        <taxon>Euteleostomi</taxon>
        <taxon>Actinopterygii</taxon>
        <taxon>Neopterygii</taxon>
        <taxon>Teleostei</taxon>
        <taxon>Protacanthopterygii</taxon>
        <taxon>Salmoniformes</taxon>
        <taxon>Salmonidae</taxon>
        <taxon>Coregoninae</taxon>
        <taxon>Coregonus</taxon>
    </lineage>
</organism>
<evidence type="ECO:0000313" key="9">
    <source>
        <dbReference type="Proteomes" id="UP001356427"/>
    </source>
</evidence>
<evidence type="ECO:0000256" key="6">
    <source>
        <dbReference type="SAM" id="MobiDB-lite"/>
    </source>
</evidence>
<dbReference type="InterPro" id="IPR015033">
    <property type="entry name" value="HBS1-like_N"/>
</dbReference>
<comment type="caution">
    <text evidence="8">The sequence shown here is derived from an EMBL/GenBank/DDBJ whole genome shotgun (WGS) entry which is preliminary data.</text>
</comment>
<dbReference type="InterPro" id="IPR037189">
    <property type="entry name" value="HBS1-like_N_sf"/>
</dbReference>
<evidence type="ECO:0000256" key="2">
    <source>
        <dbReference type="ARBA" id="ARBA00022490"/>
    </source>
</evidence>
<evidence type="ECO:0000259" key="7">
    <source>
        <dbReference type="Pfam" id="PF08938"/>
    </source>
</evidence>
<dbReference type="Proteomes" id="UP001356427">
    <property type="component" value="Unassembled WGS sequence"/>
</dbReference>
<feature type="region of interest" description="Disordered" evidence="6">
    <location>
        <begin position="534"/>
        <end position="558"/>
    </location>
</feature>
<evidence type="ECO:0000313" key="8">
    <source>
        <dbReference type="EMBL" id="KAK6297888.1"/>
    </source>
</evidence>
<dbReference type="GO" id="GO:0016787">
    <property type="term" value="F:hydrolase activity"/>
    <property type="evidence" value="ECO:0007669"/>
    <property type="project" value="UniProtKB-KW"/>
</dbReference>
<feature type="compositionally biased region" description="Low complexity" evidence="6">
    <location>
        <begin position="229"/>
        <end position="238"/>
    </location>
</feature>
<protein>
    <recommendedName>
        <fullName evidence="7">HBS1-like protein N-terminal domain-containing protein</fullName>
    </recommendedName>
</protein>
<reference evidence="8 9" key="1">
    <citation type="submission" date="2021-04" db="EMBL/GenBank/DDBJ databases">
        <authorList>
            <person name="De Guttry C."/>
            <person name="Zahm M."/>
            <person name="Klopp C."/>
            <person name="Cabau C."/>
            <person name="Louis A."/>
            <person name="Berthelot C."/>
            <person name="Parey E."/>
            <person name="Roest Crollius H."/>
            <person name="Montfort J."/>
            <person name="Robinson-Rechavi M."/>
            <person name="Bucao C."/>
            <person name="Bouchez O."/>
            <person name="Gislard M."/>
            <person name="Lluch J."/>
            <person name="Milhes M."/>
            <person name="Lampietro C."/>
            <person name="Lopez Roques C."/>
            <person name="Donnadieu C."/>
            <person name="Braasch I."/>
            <person name="Desvignes T."/>
            <person name="Postlethwait J."/>
            <person name="Bobe J."/>
            <person name="Wedekind C."/>
            <person name="Guiguen Y."/>
        </authorList>
    </citation>
    <scope>NUCLEOTIDE SEQUENCE [LARGE SCALE GENOMIC DNA]</scope>
    <source>
        <strain evidence="8">Cs_M1</strain>
        <tissue evidence="8">Blood</tissue>
    </source>
</reference>
<keyword evidence="5" id="KW-0648">Protein biosynthesis</keyword>
<evidence type="ECO:0000256" key="5">
    <source>
        <dbReference type="ARBA" id="ARBA00022917"/>
    </source>
</evidence>
<feature type="compositionally biased region" description="Polar residues" evidence="6">
    <location>
        <begin position="384"/>
        <end position="430"/>
    </location>
</feature>
<dbReference type="AlphaFoldDB" id="A0AAN8QIA4"/>
<name>A0AAN8QIA4_9TELE</name>
<feature type="region of interest" description="Disordered" evidence="6">
    <location>
        <begin position="94"/>
        <end position="167"/>
    </location>
</feature>
<dbReference type="Pfam" id="PF08938">
    <property type="entry name" value="HBS1_N"/>
    <property type="match status" value="1"/>
</dbReference>
<accession>A0AAN8QIA4</accession>
<feature type="compositionally biased region" description="Polar residues" evidence="6">
    <location>
        <begin position="94"/>
        <end position="105"/>
    </location>
</feature>
<comment type="subcellular location">
    <subcellularLocation>
        <location evidence="1">Cytoplasm</location>
    </subcellularLocation>
</comment>
<feature type="compositionally biased region" description="Polar residues" evidence="6">
    <location>
        <begin position="333"/>
        <end position="362"/>
    </location>
</feature>